<name>A0ACB6Z5J3_THEGA</name>
<keyword evidence="2" id="KW-1185">Reference proteome</keyword>
<protein>
    <submittedName>
        <fullName evidence="1">Uncharacterized protein</fullName>
    </submittedName>
</protein>
<evidence type="ECO:0000313" key="1">
    <source>
        <dbReference type="EMBL" id="KAF9644935.1"/>
    </source>
</evidence>
<dbReference type="EMBL" id="MU118112">
    <property type="protein sequence ID" value="KAF9644935.1"/>
    <property type="molecule type" value="Genomic_DNA"/>
</dbReference>
<organism evidence="1 2">
    <name type="scientific">Thelephora ganbajun</name>
    <name type="common">Ganba fungus</name>
    <dbReference type="NCBI Taxonomy" id="370292"/>
    <lineage>
        <taxon>Eukaryota</taxon>
        <taxon>Fungi</taxon>
        <taxon>Dikarya</taxon>
        <taxon>Basidiomycota</taxon>
        <taxon>Agaricomycotina</taxon>
        <taxon>Agaricomycetes</taxon>
        <taxon>Thelephorales</taxon>
        <taxon>Thelephoraceae</taxon>
        <taxon>Thelephora</taxon>
    </lineage>
</organism>
<dbReference type="Proteomes" id="UP000886501">
    <property type="component" value="Unassembled WGS sequence"/>
</dbReference>
<feature type="non-terminal residue" evidence="1">
    <location>
        <position position="66"/>
    </location>
</feature>
<reference evidence="1" key="1">
    <citation type="submission" date="2019-10" db="EMBL/GenBank/DDBJ databases">
        <authorList>
            <consortium name="DOE Joint Genome Institute"/>
            <person name="Kuo A."/>
            <person name="Miyauchi S."/>
            <person name="Kiss E."/>
            <person name="Drula E."/>
            <person name="Kohler A."/>
            <person name="Sanchez-Garcia M."/>
            <person name="Andreopoulos B."/>
            <person name="Barry K.W."/>
            <person name="Bonito G."/>
            <person name="Buee M."/>
            <person name="Carver A."/>
            <person name="Chen C."/>
            <person name="Cichocki N."/>
            <person name="Clum A."/>
            <person name="Culley D."/>
            <person name="Crous P.W."/>
            <person name="Fauchery L."/>
            <person name="Girlanda M."/>
            <person name="Hayes R."/>
            <person name="Keri Z."/>
            <person name="Labutti K."/>
            <person name="Lipzen A."/>
            <person name="Lombard V."/>
            <person name="Magnuson J."/>
            <person name="Maillard F."/>
            <person name="Morin E."/>
            <person name="Murat C."/>
            <person name="Nolan M."/>
            <person name="Ohm R."/>
            <person name="Pangilinan J."/>
            <person name="Pereira M."/>
            <person name="Perotto S."/>
            <person name="Peter M."/>
            <person name="Riley R."/>
            <person name="Sitrit Y."/>
            <person name="Stielow B."/>
            <person name="Szollosi G."/>
            <person name="Zifcakova L."/>
            <person name="Stursova M."/>
            <person name="Spatafora J.W."/>
            <person name="Tedersoo L."/>
            <person name="Vaario L.-M."/>
            <person name="Yamada A."/>
            <person name="Yan M."/>
            <person name="Wang P."/>
            <person name="Xu J."/>
            <person name="Bruns T."/>
            <person name="Baldrian P."/>
            <person name="Vilgalys R."/>
            <person name="Henrissat B."/>
            <person name="Grigoriev I.V."/>
            <person name="Hibbett D."/>
            <person name="Nagy L.G."/>
            <person name="Martin F.M."/>
        </authorList>
    </citation>
    <scope>NUCLEOTIDE SEQUENCE</scope>
    <source>
        <strain evidence="1">P2</strain>
    </source>
</reference>
<evidence type="ECO:0000313" key="2">
    <source>
        <dbReference type="Proteomes" id="UP000886501"/>
    </source>
</evidence>
<reference evidence="1" key="2">
    <citation type="journal article" date="2020" name="Nat. Commun.">
        <title>Large-scale genome sequencing of mycorrhizal fungi provides insights into the early evolution of symbiotic traits.</title>
        <authorList>
            <person name="Miyauchi S."/>
            <person name="Kiss E."/>
            <person name="Kuo A."/>
            <person name="Drula E."/>
            <person name="Kohler A."/>
            <person name="Sanchez-Garcia M."/>
            <person name="Morin E."/>
            <person name="Andreopoulos B."/>
            <person name="Barry K.W."/>
            <person name="Bonito G."/>
            <person name="Buee M."/>
            <person name="Carver A."/>
            <person name="Chen C."/>
            <person name="Cichocki N."/>
            <person name="Clum A."/>
            <person name="Culley D."/>
            <person name="Crous P.W."/>
            <person name="Fauchery L."/>
            <person name="Girlanda M."/>
            <person name="Hayes R.D."/>
            <person name="Keri Z."/>
            <person name="LaButti K."/>
            <person name="Lipzen A."/>
            <person name="Lombard V."/>
            <person name="Magnuson J."/>
            <person name="Maillard F."/>
            <person name="Murat C."/>
            <person name="Nolan M."/>
            <person name="Ohm R.A."/>
            <person name="Pangilinan J."/>
            <person name="Pereira M.F."/>
            <person name="Perotto S."/>
            <person name="Peter M."/>
            <person name="Pfister S."/>
            <person name="Riley R."/>
            <person name="Sitrit Y."/>
            <person name="Stielow J.B."/>
            <person name="Szollosi G."/>
            <person name="Zifcakova L."/>
            <person name="Stursova M."/>
            <person name="Spatafora J.W."/>
            <person name="Tedersoo L."/>
            <person name="Vaario L.M."/>
            <person name="Yamada A."/>
            <person name="Yan M."/>
            <person name="Wang P."/>
            <person name="Xu J."/>
            <person name="Bruns T."/>
            <person name="Baldrian P."/>
            <person name="Vilgalys R."/>
            <person name="Dunand C."/>
            <person name="Henrissat B."/>
            <person name="Grigoriev I.V."/>
            <person name="Hibbett D."/>
            <person name="Nagy L.G."/>
            <person name="Martin F.M."/>
        </authorList>
    </citation>
    <scope>NUCLEOTIDE SEQUENCE</scope>
    <source>
        <strain evidence="1">P2</strain>
    </source>
</reference>
<proteinExistence type="predicted"/>
<gene>
    <name evidence="1" type="ORF">BDM02DRAFT_3121076</name>
</gene>
<comment type="caution">
    <text evidence="1">The sequence shown here is derived from an EMBL/GenBank/DDBJ whole genome shotgun (WGS) entry which is preliminary data.</text>
</comment>
<sequence length="66" mass="7505">MKSSTAPRNDGGVKSDVSCEPWQWFQVPSCTLGICQGRRDHTLRRFRNTPVTSLLDTPYMLCAKFL</sequence>
<accession>A0ACB6Z5J3</accession>